<feature type="signal peptide" evidence="1">
    <location>
        <begin position="1"/>
        <end position="19"/>
    </location>
</feature>
<name>A0A255Y5F9_9SPHN</name>
<evidence type="ECO:0000313" key="2">
    <source>
        <dbReference type="EMBL" id="OYQ24391.1"/>
    </source>
</evidence>
<dbReference type="Pfam" id="PF05960">
    <property type="entry name" value="DUF885"/>
    <property type="match status" value="1"/>
</dbReference>
<keyword evidence="1" id="KW-0732">Signal</keyword>
<reference evidence="2 3" key="1">
    <citation type="submission" date="2017-07" db="EMBL/GenBank/DDBJ databases">
        <title>Sandarakinorhabdus cyanobacteriorum sp. nov., a novel bacterium isolated from cyanobacterial aggregates in a eutrophic lake.</title>
        <authorList>
            <person name="Cai H."/>
        </authorList>
    </citation>
    <scope>NUCLEOTIDE SEQUENCE [LARGE SCALE GENOMIC DNA]</scope>
    <source>
        <strain evidence="2 3">TH057</strain>
    </source>
</reference>
<dbReference type="OrthoDB" id="9763405at2"/>
<dbReference type="Proteomes" id="UP000216991">
    <property type="component" value="Unassembled WGS sequence"/>
</dbReference>
<sequence length="571" mass="64259">MIRTITAALLLAGSAAAQSADQRLKAVYDAEWQWRLAQTGQVQDGLDTRQGPRLPCVTPACQAGRLRYWQGVLDQLAAIPDADLSRAERLNKAVLQESLRAEVVGLKWRNYEMPINSDVNVWNYLPAQAPFRTAQEYRDYISRMRDIPRWFDENIANMRAGMKRGFTPPAVTLKGRDQTLEKQIKPGSESPFYAPFALMPATITAAEQAQLRAEAQTVIDGIVNPAQTKMLAFLRSDYLPGARTTTAARDLPDGTAWYRDQVKEFTTTDLTPEAIHQIGLKEVARIDADLRAAMVQSGFKGEYKDFLVFLRTDPQFYARTPDELLGFSAYVIKRMDGKLNQIFTTLPRYRFTLRPVPDAIAPTYTSGRGGLDACYMNTYDLKSRPLFMLTALTLHECVPGHSHQGAMALEAPAAPPFRRQTYFSGYGEGWGLYTEFLGKELGMYRNAYEEFGRASFENWRASRLVVDTGLHLMGWSRDQAIAYLEEHTALARHDIEIEVDRYISWPGQALAYKLGEMSIRKLRGEAEVALGSGFDIRRFHDTLLGLGSVPLPVMEAEMRAWVAAERSRAGR</sequence>
<comment type="caution">
    <text evidence="2">The sequence shown here is derived from an EMBL/GenBank/DDBJ whole genome shotgun (WGS) entry which is preliminary data.</text>
</comment>
<evidence type="ECO:0000256" key="1">
    <source>
        <dbReference type="SAM" id="SignalP"/>
    </source>
</evidence>
<keyword evidence="3" id="KW-1185">Reference proteome</keyword>
<dbReference type="EMBL" id="NOXT01000125">
    <property type="protein sequence ID" value="OYQ24391.1"/>
    <property type="molecule type" value="Genomic_DNA"/>
</dbReference>
<gene>
    <name evidence="2" type="ORF">CHU93_15700</name>
</gene>
<accession>A0A255Y5F9</accession>
<proteinExistence type="predicted"/>
<feature type="chain" id="PRO_5012603792" evidence="1">
    <location>
        <begin position="20"/>
        <end position="571"/>
    </location>
</feature>
<dbReference type="PANTHER" id="PTHR33361">
    <property type="entry name" value="GLR0591 PROTEIN"/>
    <property type="match status" value="1"/>
</dbReference>
<evidence type="ECO:0000313" key="3">
    <source>
        <dbReference type="Proteomes" id="UP000216991"/>
    </source>
</evidence>
<dbReference type="AlphaFoldDB" id="A0A255Y5F9"/>
<organism evidence="2 3">
    <name type="scientific">Sandarakinorhabdus cyanobacteriorum</name>
    <dbReference type="NCBI Taxonomy" id="1981098"/>
    <lineage>
        <taxon>Bacteria</taxon>
        <taxon>Pseudomonadati</taxon>
        <taxon>Pseudomonadota</taxon>
        <taxon>Alphaproteobacteria</taxon>
        <taxon>Sphingomonadales</taxon>
        <taxon>Sphingosinicellaceae</taxon>
        <taxon>Sandarakinorhabdus</taxon>
    </lineage>
</organism>
<protein>
    <submittedName>
        <fullName evidence="2">DUF885 domain-containing protein</fullName>
    </submittedName>
</protein>
<dbReference type="InterPro" id="IPR010281">
    <property type="entry name" value="DUF885"/>
</dbReference>
<dbReference type="PANTHER" id="PTHR33361:SF2">
    <property type="entry name" value="DUF885 DOMAIN-CONTAINING PROTEIN"/>
    <property type="match status" value="1"/>
</dbReference>